<dbReference type="STRING" id="504797.SAMN05421678_10991"/>
<dbReference type="Proteomes" id="UP000199052">
    <property type="component" value="Unassembled WGS sequence"/>
</dbReference>
<dbReference type="Pfam" id="PF14344">
    <property type="entry name" value="DUF4397"/>
    <property type="match status" value="1"/>
</dbReference>
<accession>A0A1I2VAF5</accession>
<feature type="chain" id="PRO_5011704593" description="DUF4397 domain-containing protein" evidence="2">
    <location>
        <begin position="28"/>
        <end position="274"/>
    </location>
</feature>
<sequence length="274" mass="27235">MRRSRLAAALAGSAALAALGWGTPAHAAETSKVSVVHGIPGATVDVYVDGKRALDDFKPGTVAGPLDLPAGKHDLKVVAGDATDGNADAIVEANGVTVPARKNISVVAHLDADGKPTLTPYVNDVSKLGAGHARLVVRHDAAAPAVDVRANGKVAFSDLVNPKEAKADLPAGTIKADVVLAGTDTVAIGPADLNLAEGTSTIVYAVGSAEKKDLTLVTQTISGLHSAPHGVPAGFGTPAQTAGPGTLPVAAGLAGALALVLLGGGTVRLVRARR</sequence>
<dbReference type="EMBL" id="JACBZA010000001">
    <property type="protein sequence ID" value="NYH84805.1"/>
    <property type="molecule type" value="Genomic_DNA"/>
</dbReference>
<dbReference type="InterPro" id="IPR025510">
    <property type="entry name" value="DUF4397"/>
</dbReference>
<evidence type="ECO:0000313" key="5">
    <source>
        <dbReference type="EMBL" id="SFG86150.1"/>
    </source>
</evidence>
<feature type="transmembrane region" description="Helical" evidence="1">
    <location>
        <begin position="247"/>
        <end position="270"/>
    </location>
</feature>
<keyword evidence="7" id="KW-1185">Reference proteome</keyword>
<feature type="domain" description="DUF4397" evidence="3">
    <location>
        <begin position="31"/>
        <end position="149"/>
    </location>
</feature>
<gene>
    <name evidence="4" type="ORF">FHR37_003656</name>
    <name evidence="5" type="ORF">SAMN05421678_10991</name>
</gene>
<keyword evidence="1" id="KW-1133">Transmembrane helix</keyword>
<evidence type="ECO:0000313" key="6">
    <source>
        <dbReference type="Proteomes" id="UP000199052"/>
    </source>
</evidence>
<organism evidence="5 6">
    <name type="scientific">Actinopolymorpha cephalotaxi</name>
    <dbReference type="NCBI Taxonomy" id="504797"/>
    <lineage>
        <taxon>Bacteria</taxon>
        <taxon>Bacillati</taxon>
        <taxon>Actinomycetota</taxon>
        <taxon>Actinomycetes</taxon>
        <taxon>Propionibacteriales</taxon>
        <taxon>Actinopolymorphaceae</taxon>
        <taxon>Actinopolymorpha</taxon>
    </lineage>
</organism>
<keyword evidence="1" id="KW-0812">Transmembrane</keyword>
<dbReference type="Proteomes" id="UP000533017">
    <property type="component" value="Unassembled WGS sequence"/>
</dbReference>
<reference evidence="5 6" key="1">
    <citation type="submission" date="2016-10" db="EMBL/GenBank/DDBJ databases">
        <authorList>
            <person name="de Groot N.N."/>
        </authorList>
    </citation>
    <scope>NUCLEOTIDE SEQUENCE [LARGE SCALE GENOMIC DNA]</scope>
    <source>
        <strain evidence="5 6">CPCC 202808</strain>
    </source>
</reference>
<proteinExistence type="predicted"/>
<evidence type="ECO:0000256" key="1">
    <source>
        <dbReference type="SAM" id="Phobius"/>
    </source>
</evidence>
<keyword evidence="2" id="KW-0732">Signal</keyword>
<evidence type="ECO:0000313" key="4">
    <source>
        <dbReference type="EMBL" id="NYH84805.1"/>
    </source>
</evidence>
<evidence type="ECO:0000259" key="3">
    <source>
        <dbReference type="Pfam" id="PF14344"/>
    </source>
</evidence>
<reference evidence="4 7" key="2">
    <citation type="submission" date="2020-07" db="EMBL/GenBank/DDBJ databases">
        <title>Sequencing the genomes of 1000 actinobacteria strains.</title>
        <authorList>
            <person name="Klenk H.-P."/>
        </authorList>
    </citation>
    <scope>NUCLEOTIDE SEQUENCE [LARGE SCALE GENOMIC DNA]</scope>
    <source>
        <strain evidence="4 7">DSM 45117</strain>
    </source>
</reference>
<dbReference type="AlphaFoldDB" id="A0A1I2VAF5"/>
<evidence type="ECO:0000313" key="7">
    <source>
        <dbReference type="Proteomes" id="UP000533017"/>
    </source>
</evidence>
<dbReference type="OrthoDB" id="5800709at2"/>
<dbReference type="RefSeq" id="WP_092884199.1">
    <property type="nucleotide sequence ID" value="NZ_FOOI01000009.1"/>
</dbReference>
<feature type="signal peptide" evidence="2">
    <location>
        <begin position="1"/>
        <end position="27"/>
    </location>
</feature>
<keyword evidence="1" id="KW-0472">Membrane</keyword>
<dbReference type="EMBL" id="FOOI01000009">
    <property type="protein sequence ID" value="SFG86150.1"/>
    <property type="molecule type" value="Genomic_DNA"/>
</dbReference>
<evidence type="ECO:0000256" key="2">
    <source>
        <dbReference type="SAM" id="SignalP"/>
    </source>
</evidence>
<name>A0A1I2VAF5_9ACTN</name>
<protein>
    <recommendedName>
        <fullName evidence="3">DUF4397 domain-containing protein</fullName>
    </recommendedName>
</protein>